<dbReference type="AlphaFoldDB" id="A0A9N9DWN8"/>
<dbReference type="InterPro" id="IPR053134">
    <property type="entry name" value="RNA-dir_DNA_polymerase"/>
</dbReference>
<feature type="non-terminal residue" evidence="2">
    <location>
        <position position="541"/>
    </location>
</feature>
<dbReference type="PANTHER" id="PTHR24559:SF444">
    <property type="entry name" value="REVERSE TRANSCRIPTASE DOMAIN-CONTAINING PROTEIN"/>
    <property type="match status" value="1"/>
</dbReference>
<dbReference type="InterPro" id="IPR043128">
    <property type="entry name" value="Rev_trsase/Diguanyl_cyclase"/>
</dbReference>
<protein>
    <submittedName>
        <fullName evidence="2">814_t:CDS:1</fullName>
    </submittedName>
</protein>
<feature type="non-terminal residue" evidence="2">
    <location>
        <position position="1"/>
    </location>
</feature>
<dbReference type="OrthoDB" id="2448050at2759"/>
<dbReference type="Pfam" id="PF00078">
    <property type="entry name" value="RVT_1"/>
    <property type="match status" value="1"/>
</dbReference>
<dbReference type="Proteomes" id="UP000789572">
    <property type="component" value="Unassembled WGS sequence"/>
</dbReference>
<name>A0A9N9DWN8_9GLOM</name>
<dbReference type="EMBL" id="CAJVPJ010004839">
    <property type="protein sequence ID" value="CAG8656071.1"/>
    <property type="molecule type" value="Genomic_DNA"/>
</dbReference>
<dbReference type="SUPFAM" id="SSF56672">
    <property type="entry name" value="DNA/RNA polymerases"/>
    <property type="match status" value="1"/>
</dbReference>
<feature type="domain" description="Reverse transcriptase" evidence="1">
    <location>
        <begin position="470"/>
        <end position="541"/>
    </location>
</feature>
<proteinExistence type="predicted"/>
<dbReference type="InterPro" id="IPR043502">
    <property type="entry name" value="DNA/RNA_pol_sf"/>
</dbReference>
<comment type="caution">
    <text evidence="2">The sequence shown here is derived from an EMBL/GenBank/DDBJ whole genome shotgun (WGS) entry which is preliminary data.</text>
</comment>
<dbReference type="Gene3D" id="3.30.70.270">
    <property type="match status" value="1"/>
</dbReference>
<gene>
    <name evidence="2" type="ORF">POCULU_LOCUS10209</name>
</gene>
<dbReference type="PANTHER" id="PTHR24559">
    <property type="entry name" value="TRANSPOSON TY3-I GAG-POL POLYPROTEIN"/>
    <property type="match status" value="1"/>
</dbReference>
<evidence type="ECO:0000313" key="3">
    <source>
        <dbReference type="Proteomes" id="UP000789572"/>
    </source>
</evidence>
<sequence length="541" mass="62233">SFYEKLKYSAHSDGCREFYQDGEAYDNVADAYEMYVKGTQLAANGDVIDKKYIYGNVGFNWTVYHPEWKPTKKRPKAPYYEERTRKWRAMFVDFPEEDEISQGALKVYNEKHPKKEVYQLEIPYVLHKQKRQVQCEVYETHCIIDQEEVTWEEVRKMQAKLTKRPTHHSQPYHYKGPGTQCWHSIHQEKPTDYCDECVWMVQTCRVLAALPEEKLTQLETEAKIRARVRLSPLENITAPFPTNWQQLGAISFQLWTPGARPPTLSHGGYVLYSNQDAQVQGSRTLTTGIGLKLPPNTTALLIALEEPTNYVVTNLITDTEFRVSVHVIAPFPTLINAKQAIARIVLVRTINPASELVAAGQKVQEQPSPFLKTLNPDQDQQIEDLLKQYEDIFAADLKSLGQTTIIRHRIDTEEGKVAFSKKYKQSWESEDFITAEVGRMLEANIIKRLEIDTDENTPCTPFASPVVVVGKKDGSKRFCVDYRKLNKITVTNSYPLPIIHDIFSNIAKRGLQPKYFSALDLASGYWQVPMYEEHIHKTTFT</sequence>
<reference evidence="2" key="1">
    <citation type="submission" date="2021-06" db="EMBL/GenBank/DDBJ databases">
        <authorList>
            <person name="Kallberg Y."/>
            <person name="Tangrot J."/>
            <person name="Rosling A."/>
        </authorList>
    </citation>
    <scope>NUCLEOTIDE SEQUENCE</scope>
    <source>
        <strain evidence="2">IA702</strain>
    </source>
</reference>
<dbReference type="Gene3D" id="3.10.10.10">
    <property type="entry name" value="HIV Type 1 Reverse Transcriptase, subunit A, domain 1"/>
    <property type="match status" value="1"/>
</dbReference>
<dbReference type="CDD" id="cd01647">
    <property type="entry name" value="RT_LTR"/>
    <property type="match status" value="1"/>
</dbReference>
<dbReference type="InterPro" id="IPR000477">
    <property type="entry name" value="RT_dom"/>
</dbReference>
<evidence type="ECO:0000313" key="2">
    <source>
        <dbReference type="EMBL" id="CAG8656071.1"/>
    </source>
</evidence>
<organism evidence="2 3">
    <name type="scientific">Paraglomus occultum</name>
    <dbReference type="NCBI Taxonomy" id="144539"/>
    <lineage>
        <taxon>Eukaryota</taxon>
        <taxon>Fungi</taxon>
        <taxon>Fungi incertae sedis</taxon>
        <taxon>Mucoromycota</taxon>
        <taxon>Glomeromycotina</taxon>
        <taxon>Glomeromycetes</taxon>
        <taxon>Paraglomerales</taxon>
        <taxon>Paraglomeraceae</taxon>
        <taxon>Paraglomus</taxon>
    </lineage>
</organism>
<accession>A0A9N9DWN8</accession>
<evidence type="ECO:0000259" key="1">
    <source>
        <dbReference type="Pfam" id="PF00078"/>
    </source>
</evidence>
<keyword evidence="3" id="KW-1185">Reference proteome</keyword>